<dbReference type="Proteomes" id="UP000315628">
    <property type="component" value="Unassembled WGS sequence"/>
</dbReference>
<keyword evidence="3" id="KW-1185">Reference proteome</keyword>
<dbReference type="PROSITE" id="PS51459">
    <property type="entry name" value="FIDO"/>
    <property type="match status" value="1"/>
</dbReference>
<sequence length="282" mass="29056">MSSPLVTSLRTLADLPDVTEASEAAREACTSLRWHEGLRRRTAEAAAESRVRGAWASAELDGARSSATIVRALMIGSRERSLDPDPAERVIHGAIAATAETEHLRAAVVSAPGQVLARLHTVAAAELVEHPDQLGRPRVEGEGCGELSDLGEPPERGELRARLTGILDLMAVAGEVPALVAAAVVHAEILAVRPFTTGNGLVARAVERLLVQALGLDPTGVAVPEAGHGAEGGPAYLGSAAGYVHGGPDGVRLWLRHCGAAVVAGAGEGVLVADSVRAGRLR</sequence>
<evidence type="ECO:0000313" key="3">
    <source>
        <dbReference type="Proteomes" id="UP000315628"/>
    </source>
</evidence>
<accession>A0A560WDW4</accession>
<reference evidence="2 3" key="1">
    <citation type="submission" date="2019-06" db="EMBL/GenBank/DDBJ databases">
        <title>Sequencing the genomes of 1000 actinobacteria strains.</title>
        <authorList>
            <person name="Klenk H.-P."/>
        </authorList>
    </citation>
    <scope>NUCLEOTIDE SEQUENCE [LARGE SCALE GENOMIC DNA]</scope>
    <source>
        <strain evidence="2 3">DSM 18935</strain>
    </source>
</reference>
<evidence type="ECO:0000259" key="1">
    <source>
        <dbReference type="PROSITE" id="PS51459"/>
    </source>
</evidence>
<dbReference type="SUPFAM" id="SSF140931">
    <property type="entry name" value="Fic-like"/>
    <property type="match status" value="1"/>
</dbReference>
<dbReference type="AlphaFoldDB" id="A0A560WDW4"/>
<protein>
    <submittedName>
        <fullName evidence="2">Fic/DOC family protein</fullName>
    </submittedName>
</protein>
<dbReference type="OrthoDB" id="5241763at2"/>
<dbReference type="InterPro" id="IPR003812">
    <property type="entry name" value="Fido"/>
</dbReference>
<feature type="domain" description="Fido" evidence="1">
    <location>
        <begin position="111"/>
        <end position="257"/>
    </location>
</feature>
<organism evidence="2 3">
    <name type="scientific">Marihabitans asiaticum</name>
    <dbReference type="NCBI Taxonomy" id="415218"/>
    <lineage>
        <taxon>Bacteria</taxon>
        <taxon>Bacillati</taxon>
        <taxon>Actinomycetota</taxon>
        <taxon>Actinomycetes</taxon>
        <taxon>Micrococcales</taxon>
        <taxon>Intrasporangiaceae</taxon>
        <taxon>Marihabitans</taxon>
    </lineage>
</organism>
<name>A0A560WDW4_9MICO</name>
<dbReference type="Gene3D" id="1.10.3290.10">
    <property type="entry name" value="Fido-like domain"/>
    <property type="match status" value="1"/>
</dbReference>
<dbReference type="InterPro" id="IPR036597">
    <property type="entry name" value="Fido-like_dom_sf"/>
</dbReference>
<comment type="caution">
    <text evidence="2">The sequence shown here is derived from an EMBL/GenBank/DDBJ whole genome shotgun (WGS) entry which is preliminary data.</text>
</comment>
<gene>
    <name evidence="2" type="ORF">FB557_1242</name>
</gene>
<evidence type="ECO:0000313" key="2">
    <source>
        <dbReference type="EMBL" id="TWD15720.1"/>
    </source>
</evidence>
<proteinExistence type="predicted"/>
<dbReference type="RefSeq" id="WP_144856656.1">
    <property type="nucleotide sequence ID" value="NZ_VIUW01000002.1"/>
</dbReference>
<dbReference type="EMBL" id="VIUW01000002">
    <property type="protein sequence ID" value="TWD15720.1"/>
    <property type="molecule type" value="Genomic_DNA"/>
</dbReference>